<dbReference type="InterPro" id="IPR001173">
    <property type="entry name" value="Glyco_trans_2-like"/>
</dbReference>
<keyword evidence="1" id="KW-0812">Transmembrane</keyword>
<dbReference type="CDD" id="cd00761">
    <property type="entry name" value="Glyco_tranf_GTA_type"/>
    <property type="match status" value="1"/>
</dbReference>
<evidence type="ECO:0000259" key="2">
    <source>
        <dbReference type="Pfam" id="PF00535"/>
    </source>
</evidence>
<protein>
    <submittedName>
        <fullName evidence="3">Glycosyl transferase</fullName>
    </submittedName>
</protein>
<keyword evidence="1" id="KW-1133">Transmembrane helix</keyword>
<dbReference type="GO" id="GO:0016740">
    <property type="term" value="F:transferase activity"/>
    <property type="evidence" value="ECO:0007669"/>
    <property type="project" value="UniProtKB-KW"/>
</dbReference>
<dbReference type="PANTHER" id="PTHR43646">
    <property type="entry name" value="GLYCOSYLTRANSFERASE"/>
    <property type="match status" value="1"/>
</dbReference>
<name>A0ABR5ICH7_9ACTN</name>
<comment type="caution">
    <text evidence="3">The sequence shown here is derived from an EMBL/GenBank/DDBJ whole genome shotgun (WGS) entry which is preliminary data.</text>
</comment>
<sequence>MWRNLIRVGAVGALGGLALTVDNARRIRVPDATLPCEPEPLWVLLPVRDEATDVTDCVRSLQGATARWPGPSRIVVLDDESTDATPELLAQLSADDDGLVVLRGEPRPDGWLGKPWACAQLAAFAAADTDPDRAPGGVLVFVDADVRLAADALVATAATMRAAHLDLFCPYPLQETSGAAERLVQPLLQWSWMSTLPLGLAERSPRPSLSAANGQFLAVDKNVYERAGGHRAVRADVLEDIGLLRAVKNSGRCGVVGEGSAVASCRMYDGWEQVRAGYRKSLWAAFGSPSGAVAVMTFLIVSYVAPAAAALGGSRIGLVGYLAGVASRVVTARRTGGHSWPDALLHPVSVLALATLTADSIVGHRRGALRWKGRPVHA</sequence>
<evidence type="ECO:0000256" key="1">
    <source>
        <dbReference type="SAM" id="Phobius"/>
    </source>
</evidence>
<keyword evidence="4" id="KW-1185">Reference proteome</keyword>
<dbReference type="InterPro" id="IPR029044">
    <property type="entry name" value="Nucleotide-diphossugar_trans"/>
</dbReference>
<keyword evidence="3" id="KW-0808">Transferase</keyword>
<dbReference type="Gene3D" id="3.90.550.10">
    <property type="entry name" value="Spore Coat Polysaccharide Biosynthesis Protein SpsA, Chain A"/>
    <property type="match status" value="1"/>
</dbReference>
<feature type="domain" description="Glycosyltransferase 2-like" evidence="2">
    <location>
        <begin position="43"/>
        <end position="172"/>
    </location>
</feature>
<feature type="transmembrane region" description="Helical" evidence="1">
    <location>
        <begin position="316"/>
        <end position="332"/>
    </location>
</feature>
<keyword evidence="1" id="KW-0472">Membrane</keyword>
<dbReference type="PANTHER" id="PTHR43646:SF3">
    <property type="entry name" value="SLR1566 PROTEIN"/>
    <property type="match status" value="1"/>
</dbReference>
<proteinExistence type="predicted"/>
<dbReference type="Pfam" id="PF00535">
    <property type="entry name" value="Glycos_transf_2"/>
    <property type="match status" value="1"/>
</dbReference>
<organism evidence="3 4">
    <name type="scientific">Gordonia jacobaea</name>
    <dbReference type="NCBI Taxonomy" id="122202"/>
    <lineage>
        <taxon>Bacteria</taxon>
        <taxon>Bacillati</taxon>
        <taxon>Actinomycetota</taxon>
        <taxon>Actinomycetes</taxon>
        <taxon>Mycobacteriales</taxon>
        <taxon>Gordoniaceae</taxon>
        <taxon>Gordonia</taxon>
    </lineage>
</organism>
<reference evidence="3 4" key="1">
    <citation type="submission" date="2015-05" db="EMBL/GenBank/DDBJ databases">
        <title>Draft genome sequence of the bacterium Gordonia jacobaea a new member of the Gordonia genus.</title>
        <authorList>
            <person name="Jimenez-Galisteo G."/>
            <person name="Dominguez A."/>
            <person name="Munoz E."/>
            <person name="Vinas M."/>
        </authorList>
    </citation>
    <scope>NUCLEOTIDE SEQUENCE [LARGE SCALE GENOMIC DNA]</scope>
    <source>
        <strain evidence="4">mv1</strain>
    </source>
</reference>
<evidence type="ECO:0000313" key="3">
    <source>
        <dbReference type="EMBL" id="KNA91303.1"/>
    </source>
</evidence>
<dbReference type="Proteomes" id="UP000037247">
    <property type="component" value="Unassembled WGS sequence"/>
</dbReference>
<accession>A0ABR5ICH7</accession>
<dbReference type="EMBL" id="LDTZ01000017">
    <property type="protein sequence ID" value="KNA91303.1"/>
    <property type="molecule type" value="Genomic_DNA"/>
</dbReference>
<dbReference type="SUPFAM" id="SSF53448">
    <property type="entry name" value="Nucleotide-diphospho-sugar transferases"/>
    <property type="match status" value="1"/>
</dbReference>
<gene>
    <name evidence="3" type="ORF">ABW18_12895</name>
</gene>
<feature type="transmembrane region" description="Helical" evidence="1">
    <location>
        <begin position="282"/>
        <end position="304"/>
    </location>
</feature>
<evidence type="ECO:0000313" key="4">
    <source>
        <dbReference type="Proteomes" id="UP000037247"/>
    </source>
</evidence>